<keyword evidence="2" id="KW-0479">Metal-binding</keyword>
<comment type="caution">
    <text evidence="7">The sequence shown here is derived from an EMBL/GenBank/DDBJ whole genome shotgun (WGS) entry which is preliminary data.</text>
</comment>
<evidence type="ECO:0000256" key="4">
    <source>
        <dbReference type="ARBA" id="ARBA00023014"/>
    </source>
</evidence>
<dbReference type="Pfam" id="PF13237">
    <property type="entry name" value="Fer4_10"/>
    <property type="match status" value="1"/>
</dbReference>
<dbReference type="GO" id="GO:0051539">
    <property type="term" value="F:4 iron, 4 sulfur cluster binding"/>
    <property type="evidence" value="ECO:0007669"/>
    <property type="project" value="UniProtKB-KW"/>
</dbReference>
<evidence type="ECO:0000313" key="7">
    <source>
        <dbReference type="EMBL" id="TVM32784.1"/>
    </source>
</evidence>
<dbReference type="RefSeq" id="WP_144305966.1">
    <property type="nucleotide sequence ID" value="NZ_QMIF01000009.1"/>
</dbReference>
<evidence type="ECO:0000313" key="8">
    <source>
        <dbReference type="Proteomes" id="UP000434052"/>
    </source>
</evidence>
<keyword evidence="1" id="KW-0004">4Fe-4S</keyword>
<evidence type="ECO:0000256" key="1">
    <source>
        <dbReference type="ARBA" id="ARBA00022485"/>
    </source>
</evidence>
<accession>A0A6P1ZE08</accession>
<dbReference type="InterPro" id="IPR017896">
    <property type="entry name" value="4Fe4S_Fe-S-bd"/>
</dbReference>
<evidence type="ECO:0000256" key="3">
    <source>
        <dbReference type="ARBA" id="ARBA00023004"/>
    </source>
</evidence>
<dbReference type="Gene3D" id="3.30.70.20">
    <property type="match status" value="1"/>
</dbReference>
<feature type="domain" description="4Fe-4S ferredoxin-type" evidence="6">
    <location>
        <begin position="190"/>
        <end position="219"/>
    </location>
</feature>
<reference evidence="7 8" key="1">
    <citation type="submission" date="2018-06" db="EMBL/GenBank/DDBJ databases">
        <title>Complete genome of Desulfovibrio marinus P48SEP.</title>
        <authorList>
            <person name="Crispim J.S."/>
            <person name="Vidigal P.M.P."/>
            <person name="Silva L.C.F."/>
            <person name="Araujo L.C."/>
            <person name="Laguardia C.N."/>
            <person name="Dias R.S."/>
            <person name="Sousa M.P."/>
            <person name="Paula S.O."/>
            <person name="Silva C."/>
        </authorList>
    </citation>
    <scope>NUCLEOTIDE SEQUENCE [LARGE SCALE GENOMIC DNA]</scope>
    <source>
        <strain evidence="7 8">P48SEP</strain>
    </source>
</reference>
<dbReference type="InterPro" id="IPR050157">
    <property type="entry name" value="PSI_iron-sulfur_center"/>
</dbReference>
<dbReference type="PROSITE" id="PS50902">
    <property type="entry name" value="FLAVODOXIN_LIKE"/>
    <property type="match status" value="1"/>
</dbReference>
<dbReference type="Gene3D" id="3.40.50.360">
    <property type="match status" value="1"/>
</dbReference>
<dbReference type="NCBIfam" id="NF038196">
    <property type="entry name" value="ferrodoxin_EFR1"/>
    <property type="match status" value="1"/>
</dbReference>
<gene>
    <name evidence="7" type="ORF">DQK91_13820</name>
</gene>
<dbReference type="PANTHER" id="PTHR24960">
    <property type="entry name" value="PHOTOSYSTEM I IRON-SULFUR CENTER-RELATED"/>
    <property type="match status" value="1"/>
</dbReference>
<dbReference type="SUPFAM" id="SSF52218">
    <property type="entry name" value="Flavoproteins"/>
    <property type="match status" value="1"/>
</dbReference>
<dbReference type="InterPro" id="IPR017900">
    <property type="entry name" value="4Fe4S_Fe_S_CS"/>
</dbReference>
<evidence type="ECO:0000259" key="6">
    <source>
        <dbReference type="PROSITE" id="PS51379"/>
    </source>
</evidence>
<keyword evidence="4" id="KW-0411">Iron-sulfur</keyword>
<dbReference type="Proteomes" id="UP000434052">
    <property type="component" value="Unassembled WGS sequence"/>
</dbReference>
<protein>
    <submittedName>
        <fullName evidence="7">4Fe-4S ferredoxin</fullName>
    </submittedName>
</protein>
<dbReference type="GO" id="GO:0046872">
    <property type="term" value="F:metal ion binding"/>
    <property type="evidence" value="ECO:0007669"/>
    <property type="project" value="UniProtKB-KW"/>
</dbReference>
<dbReference type="AlphaFoldDB" id="A0A6P1ZE08"/>
<dbReference type="SUPFAM" id="SSF54862">
    <property type="entry name" value="4Fe-4S ferredoxins"/>
    <property type="match status" value="1"/>
</dbReference>
<feature type="domain" description="4Fe-4S ferredoxin-type" evidence="6">
    <location>
        <begin position="222"/>
        <end position="246"/>
    </location>
</feature>
<dbReference type="OrthoDB" id="9798098at2"/>
<dbReference type="InterPro" id="IPR047964">
    <property type="entry name" value="EFR1-like"/>
</dbReference>
<dbReference type="InterPro" id="IPR029039">
    <property type="entry name" value="Flavoprotein-like_sf"/>
</dbReference>
<dbReference type="GO" id="GO:0010181">
    <property type="term" value="F:FMN binding"/>
    <property type="evidence" value="ECO:0007669"/>
    <property type="project" value="InterPro"/>
</dbReference>
<keyword evidence="3" id="KW-0408">Iron</keyword>
<organism evidence="7 8">
    <name type="scientific">Oceanidesulfovibrio marinus</name>
    <dbReference type="NCBI Taxonomy" id="370038"/>
    <lineage>
        <taxon>Bacteria</taxon>
        <taxon>Pseudomonadati</taxon>
        <taxon>Thermodesulfobacteriota</taxon>
        <taxon>Desulfovibrionia</taxon>
        <taxon>Desulfovibrionales</taxon>
        <taxon>Desulfovibrionaceae</taxon>
        <taxon>Oceanidesulfovibrio</taxon>
    </lineage>
</organism>
<proteinExistence type="predicted"/>
<feature type="domain" description="Flavodoxin-like" evidence="5">
    <location>
        <begin position="3"/>
        <end position="153"/>
    </location>
</feature>
<dbReference type="InterPro" id="IPR026816">
    <property type="entry name" value="Flavodoxin_dom"/>
</dbReference>
<sequence length="273" mass="29775">MNIAIAFFSATGNTRAMARIIRDHFKALSAKVDLHDVTVPAARQKGVDLSAYDAAVFGSPVHSLRAPQLMRDWLATLDGNGMRCAMFFTFGGFMVHPAHHSTAEILKRRGFTVVASAEFPGKHTYNLGGWRAFPDRPDDRERDLAARYAEAAYNRFAGNDPGELSDLPQGPFSEAELTHFESFRFKMVSKLPTRDGTECSLCGLCEEICPSGAMNHATGIADPHACIACLGCVAACPENALVINSTRESWQPKLSMSNTTEAELNAQTGKIYL</sequence>
<dbReference type="InterPro" id="IPR008254">
    <property type="entry name" value="Flavodoxin/NO_synth"/>
</dbReference>
<dbReference type="Pfam" id="PF12724">
    <property type="entry name" value="Flavodoxin_5"/>
    <property type="match status" value="1"/>
</dbReference>
<evidence type="ECO:0000259" key="5">
    <source>
        <dbReference type="PROSITE" id="PS50902"/>
    </source>
</evidence>
<dbReference type="PROSITE" id="PS00198">
    <property type="entry name" value="4FE4S_FER_1"/>
    <property type="match status" value="2"/>
</dbReference>
<name>A0A6P1ZE08_9BACT</name>
<dbReference type="PANTHER" id="PTHR24960:SF79">
    <property type="entry name" value="PHOTOSYSTEM I IRON-SULFUR CENTER"/>
    <property type="match status" value="1"/>
</dbReference>
<dbReference type="PROSITE" id="PS51379">
    <property type="entry name" value="4FE4S_FER_2"/>
    <property type="match status" value="2"/>
</dbReference>
<dbReference type="EMBL" id="QMIF01000009">
    <property type="protein sequence ID" value="TVM32784.1"/>
    <property type="molecule type" value="Genomic_DNA"/>
</dbReference>
<evidence type="ECO:0000256" key="2">
    <source>
        <dbReference type="ARBA" id="ARBA00022723"/>
    </source>
</evidence>